<sequence>MCNGKCLCSCLHQKHIFVDLHYMVTSFTFNISSKFMGINMGLIHPFLLEQPPLFWEGFY</sequence>
<name>A0A0E9XTT1_ANGAN</name>
<reference evidence="1" key="1">
    <citation type="submission" date="2014-11" db="EMBL/GenBank/DDBJ databases">
        <authorList>
            <person name="Amaro Gonzalez C."/>
        </authorList>
    </citation>
    <scope>NUCLEOTIDE SEQUENCE</scope>
</reference>
<evidence type="ECO:0000313" key="1">
    <source>
        <dbReference type="EMBL" id="JAI06080.1"/>
    </source>
</evidence>
<organism evidence="1">
    <name type="scientific">Anguilla anguilla</name>
    <name type="common">European freshwater eel</name>
    <name type="synonym">Muraena anguilla</name>
    <dbReference type="NCBI Taxonomy" id="7936"/>
    <lineage>
        <taxon>Eukaryota</taxon>
        <taxon>Metazoa</taxon>
        <taxon>Chordata</taxon>
        <taxon>Craniata</taxon>
        <taxon>Vertebrata</taxon>
        <taxon>Euteleostomi</taxon>
        <taxon>Actinopterygii</taxon>
        <taxon>Neopterygii</taxon>
        <taxon>Teleostei</taxon>
        <taxon>Anguilliformes</taxon>
        <taxon>Anguillidae</taxon>
        <taxon>Anguilla</taxon>
    </lineage>
</organism>
<dbReference type="EMBL" id="GBXM01002498">
    <property type="protein sequence ID" value="JAI06080.1"/>
    <property type="molecule type" value="Transcribed_RNA"/>
</dbReference>
<accession>A0A0E9XTT1</accession>
<dbReference type="AlphaFoldDB" id="A0A0E9XTT1"/>
<reference evidence="1" key="2">
    <citation type="journal article" date="2015" name="Fish Shellfish Immunol.">
        <title>Early steps in the European eel (Anguilla anguilla)-Vibrio vulnificus interaction in the gills: Role of the RtxA13 toxin.</title>
        <authorList>
            <person name="Callol A."/>
            <person name="Pajuelo D."/>
            <person name="Ebbesson L."/>
            <person name="Teles M."/>
            <person name="MacKenzie S."/>
            <person name="Amaro C."/>
        </authorList>
    </citation>
    <scope>NUCLEOTIDE SEQUENCE</scope>
</reference>
<proteinExistence type="predicted"/>
<protein>
    <submittedName>
        <fullName evidence="1">Uncharacterized protein</fullName>
    </submittedName>
</protein>